<dbReference type="GO" id="GO:0008168">
    <property type="term" value="F:methyltransferase activity"/>
    <property type="evidence" value="ECO:0007669"/>
    <property type="project" value="UniProtKB-KW"/>
</dbReference>
<organism evidence="2 3">
    <name type="scientific">Brevundimonas halotolerans</name>
    <dbReference type="NCBI Taxonomy" id="69670"/>
    <lineage>
        <taxon>Bacteria</taxon>
        <taxon>Pseudomonadati</taxon>
        <taxon>Pseudomonadota</taxon>
        <taxon>Alphaproteobacteria</taxon>
        <taxon>Caulobacterales</taxon>
        <taxon>Caulobacteraceae</taxon>
        <taxon>Brevundimonas</taxon>
    </lineage>
</organism>
<dbReference type="AlphaFoldDB" id="A0A7W9A4Y9"/>
<dbReference type="InterPro" id="IPR016980">
    <property type="entry name" value="S-AdoMet-dep_MeTrfase_Alr7345"/>
</dbReference>
<name>A0A7W9A4Y9_9CAUL</name>
<gene>
    <name evidence="2" type="ORF">FHS65_002304</name>
</gene>
<dbReference type="GO" id="GO:0032259">
    <property type="term" value="P:methylation"/>
    <property type="evidence" value="ECO:0007669"/>
    <property type="project" value="UniProtKB-KW"/>
</dbReference>
<keyword evidence="2" id="KW-0808">Transferase</keyword>
<protein>
    <submittedName>
        <fullName evidence="2">Putative methyltransferase</fullName>
    </submittedName>
</protein>
<dbReference type="PIRSF" id="PIRSF031679">
    <property type="entry name" value="Mtase_Alr7345_prd"/>
    <property type="match status" value="1"/>
</dbReference>
<dbReference type="Gene3D" id="3.40.50.150">
    <property type="entry name" value="Vaccinia Virus protein VP39"/>
    <property type="match status" value="1"/>
</dbReference>
<evidence type="ECO:0000313" key="3">
    <source>
        <dbReference type="Proteomes" id="UP000548978"/>
    </source>
</evidence>
<dbReference type="EMBL" id="JACIJB010000012">
    <property type="protein sequence ID" value="MBB5661541.1"/>
    <property type="molecule type" value="Genomic_DNA"/>
</dbReference>
<dbReference type="Proteomes" id="UP000548978">
    <property type="component" value="Unassembled WGS sequence"/>
</dbReference>
<evidence type="ECO:0000256" key="1">
    <source>
        <dbReference type="SAM" id="MobiDB-lite"/>
    </source>
</evidence>
<sequence length="312" mass="34217">MSDPTFRAARLPASGLMRPSRRGLILGAGMAGLVAACDNRKKAAEPAPDTPAVPEGPPEGSLAWAIAGAWRGEERARDEWRHPFETLRFFDLQPKMTVVDFWPGSGWYTEILAPYLAYNGGKYVAVNFQAGLGNDPAQAALVTAYEQRFGANPRLYGEIEYSDFGPTSGPVAEANTADLVLFMSRLHYWMAAGIAEKAFADAYSVLRPGATLGIEQHRLSAEKDQDPIAASGYVQEAYVRQLAAEAGFIFVSASEINANERDDRDHPFGVDTLPPMRLTAPQGQPPDPDFDRTEYDEIGESDRMTLKFRKPE</sequence>
<keyword evidence="3" id="KW-1185">Reference proteome</keyword>
<dbReference type="OrthoDB" id="9801692at2"/>
<feature type="compositionally biased region" description="Basic and acidic residues" evidence="1">
    <location>
        <begin position="289"/>
        <end position="312"/>
    </location>
</feature>
<proteinExistence type="predicted"/>
<keyword evidence="2" id="KW-0489">Methyltransferase</keyword>
<comment type="caution">
    <text evidence="2">The sequence shown here is derived from an EMBL/GenBank/DDBJ whole genome shotgun (WGS) entry which is preliminary data.</text>
</comment>
<reference evidence="2 3" key="1">
    <citation type="submission" date="2020-08" db="EMBL/GenBank/DDBJ databases">
        <title>Genomic Encyclopedia of Type Strains, Phase IV (KMG-IV): sequencing the most valuable type-strain genomes for metagenomic binning, comparative biology and taxonomic classification.</title>
        <authorList>
            <person name="Goeker M."/>
        </authorList>
    </citation>
    <scope>NUCLEOTIDE SEQUENCE [LARGE SCALE GENOMIC DNA]</scope>
    <source>
        <strain evidence="2 3">DSM 24448</strain>
    </source>
</reference>
<dbReference type="InterPro" id="IPR029063">
    <property type="entry name" value="SAM-dependent_MTases_sf"/>
</dbReference>
<accession>A0A7W9A4Y9</accession>
<evidence type="ECO:0000313" key="2">
    <source>
        <dbReference type="EMBL" id="MBB5661541.1"/>
    </source>
</evidence>
<dbReference type="RefSeq" id="WP_123286009.1">
    <property type="nucleotide sequence ID" value="NZ_JACIJB010000012.1"/>
</dbReference>
<feature type="region of interest" description="Disordered" evidence="1">
    <location>
        <begin position="260"/>
        <end position="312"/>
    </location>
</feature>
<dbReference type="SUPFAM" id="SSF53335">
    <property type="entry name" value="S-adenosyl-L-methionine-dependent methyltransferases"/>
    <property type="match status" value="1"/>
</dbReference>